<dbReference type="Proteomes" id="UP000233517">
    <property type="component" value="Unassembled WGS sequence"/>
</dbReference>
<dbReference type="Gene3D" id="3.40.50.2000">
    <property type="entry name" value="Glycogen Phosphorylase B"/>
    <property type="match status" value="2"/>
</dbReference>
<evidence type="ECO:0000313" key="3">
    <source>
        <dbReference type="EMBL" id="PKM91828.1"/>
    </source>
</evidence>
<organism evidence="3 4">
    <name type="scientific">Candidatus Falkowbacteria bacterium HGW-Falkowbacteria-1</name>
    <dbReference type="NCBI Taxonomy" id="2013768"/>
    <lineage>
        <taxon>Bacteria</taxon>
        <taxon>Candidatus Falkowiibacteriota</taxon>
    </lineage>
</organism>
<comment type="caution">
    <text evidence="3">The sequence shown here is derived from an EMBL/GenBank/DDBJ whole genome shotgun (WGS) entry which is preliminary data.</text>
</comment>
<dbReference type="AlphaFoldDB" id="A0A2N2EAW4"/>
<dbReference type="PANTHER" id="PTHR45947:SF3">
    <property type="entry name" value="SULFOQUINOVOSYL TRANSFERASE SQD2"/>
    <property type="match status" value="1"/>
</dbReference>
<dbReference type="PANTHER" id="PTHR45947">
    <property type="entry name" value="SULFOQUINOVOSYL TRANSFERASE SQD2"/>
    <property type="match status" value="1"/>
</dbReference>
<accession>A0A2N2EAW4</accession>
<dbReference type="InterPro" id="IPR050194">
    <property type="entry name" value="Glycosyltransferase_grp1"/>
</dbReference>
<protein>
    <recommendedName>
        <fullName evidence="5">Glycosyltransferase family 1 protein</fullName>
    </recommendedName>
</protein>
<feature type="domain" description="Glycosyl transferase family 1" evidence="1">
    <location>
        <begin position="198"/>
        <end position="330"/>
    </location>
</feature>
<gene>
    <name evidence="3" type="ORF">CVU82_01315</name>
</gene>
<evidence type="ECO:0000259" key="2">
    <source>
        <dbReference type="Pfam" id="PF13439"/>
    </source>
</evidence>
<feature type="domain" description="Glycosyltransferase subfamily 4-like N-terminal" evidence="2">
    <location>
        <begin position="12"/>
        <end position="180"/>
    </location>
</feature>
<dbReference type="SUPFAM" id="SSF53756">
    <property type="entry name" value="UDP-Glycosyltransferase/glycogen phosphorylase"/>
    <property type="match status" value="1"/>
</dbReference>
<name>A0A2N2EAW4_9BACT</name>
<dbReference type="InterPro" id="IPR028098">
    <property type="entry name" value="Glyco_trans_4-like_N"/>
</dbReference>
<evidence type="ECO:0008006" key="5">
    <source>
        <dbReference type="Google" id="ProtNLM"/>
    </source>
</evidence>
<evidence type="ECO:0000313" key="4">
    <source>
        <dbReference type="Proteomes" id="UP000233517"/>
    </source>
</evidence>
<reference evidence="3 4" key="1">
    <citation type="journal article" date="2017" name="ISME J.">
        <title>Potential for microbial H2 and metal transformations associated with novel bacteria and archaea in deep terrestrial subsurface sediments.</title>
        <authorList>
            <person name="Hernsdorf A.W."/>
            <person name="Amano Y."/>
            <person name="Miyakawa K."/>
            <person name="Ise K."/>
            <person name="Suzuki Y."/>
            <person name="Anantharaman K."/>
            <person name="Probst A."/>
            <person name="Burstein D."/>
            <person name="Thomas B.C."/>
            <person name="Banfield J.F."/>
        </authorList>
    </citation>
    <scope>NUCLEOTIDE SEQUENCE [LARGE SCALE GENOMIC DNA]</scope>
    <source>
        <strain evidence="3">HGW-Falkowbacteria-1</strain>
    </source>
</reference>
<dbReference type="Pfam" id="PF13439">
    <property type="entry name" value="Glyco_transf_4"/>
    <property type="match status" value="1"/>
</dbReference>
<dbReference type="EMBL" id="PHAI01000001">
    <property type="protein sequence ID" value="PKM91828.1"/>
    <property type="molecule type" value="Genomic_DNA"/>
</dbReference>
<dbReference type="GO" id="GO:0016757">
    <property type="term" value="F:glycosyltransferase activity"/>
    <property type="evidence" value="ECO:0007669"/>
    <property type="project" value="InterPro"/>
</dbReference>
<evidence type="ECO:0000259" key="1">
    <source>
        <dbReference type="Pfam" id="PF00534"/>
    </source>
</evidence>
<sequence length="372" mass="41939">MNILILITKSEIGGAQKFVANLAQGLKEKGNKVSIASGENKGYLFDFAKSNSIDFHFIRGLERNSNPFASFVFLIDFYLFLKKNKPDVVHLNSSNALLGAISAKLANMGVKTVFTVHGLSVLDSNYKGNLFKRAIFMAFFKFCFLFVDDLVFVSQNNLKLSIKNNMSKRGRLIYNGVDLSFIGREEARRFILNKVGLNEASDVFLLGSIGRLAYPKNYEFLIENFHKIKEIRRNIKLVIIGDGPEKERYASLIKANGHEKDIILLGKIDDASKYLKAFDLFILPSIFEGLSIVLIESLLSGIKIVASNVGGNSEVIGMDNCYKLNDIDDFLRIFREKISSVQKSCTDKNKDSIERTSFSSDKMVDKYMDVYR</sequence>
<dbReference type="Pfam" id="PF00534">
    <property type="entry name" value="Glycos_transf_1"/>
    <property type="match status" value="1"/>
</dbReference>
<dbReference type="InterPro" id="IPR001296">
    <property type="entry name" value="Glyco_trans_1"/>
</dbReference>
<proteinExistence type="predicted"/>